<sequence length="403" mass="42927">MEIIWGITGILVILIIAFLLSKSKRNINYRTVFGALVLQFLFGFIVLKWELGRSFFRKITSIVEQIINTSNEGINFLFGGVLGLEGIGTVFAFQVLPVIIFFSSLISVLFYIGVMQILTRAIGGFLAFMLKTTKQESLSAAANIFVGVTEAPLVVKPYLEKMTKSELFAVMTGGTASVSGTVLVGYSLLGVPLDYLLAAAFMAAPAGLLIAKILVPETETTEEQAIIAESEKEAKNIVDAASNGALIGLKLALNIGALLLAFISLIALVNLGLEWISGWFGFEAVTIEQILGYAMAPLAFLIGVPWDEAIQAGSFIGQKFVLNEFVAFSNFGAEINHFSDKTVAVITFALCGFANLASMGMLIGGIGGLAPSRKNDLVRFAFLAIIGGTLANLLSAAIAGLLI</sequence>
<evidence type="ECO:0000256" key="5">
    <source>
        <dbReference type="ARBA" id="ARBA00022989"/>
    </source>
</evidence>
<evidence type="ECO:0000313" key="11">
    <source>
        <dbReference type="EMBL" id="GGJ70687.1"/>
    </source>
</evidence>
<feature type="transmembrane region" description="Helical" evidence="7">
    <location>
        <begin position="343"/>
        <end position="368"/>
    </location>
</feature>
<dbReference type="InterPro" id="IPR011657">
    <property type="entry name" value="CNT_C_dom"/>
</dbReference>
<reference evidence="12" key="1">
    <citation type="journal article" date="2019" name="Int. J. Syst. Evol. Microbiol.">
        <title>The Global Catalogue of Microorganisms (GCM) 10K type strain sequencing project: providing services to taxonomists for standard genome sequencing and annotation.</title>
        <authorList>
            <consortium name="The Broad Institute Genomics Platform"/>
            <consortium name="The Broad Institute Genome Sequencing Center for Infectious Disease"/>
            <person name="Wu L."/>
            <person name="Ma J."/>
        </authorList>
    </citation>
    <scope>NUCLEOTIDE SEQUENCE [LARGE SCALE GENOMIC DNA]</scope>
    <source>
        <strain evidence="12">JCM 30071</strain>
    </source>
</reference>
<evidence type="ECO:0000313" key="12">
    <source>
        <dbReference type="Proteomes" id="UP000634435"/>
    </source>
</evidence>
<keyword evidence="12" id="KW-1185">Reference proteome</keyword>
<gene>
    <name evidence="11" type="primary">yutK</name>
    <name evidence="11" type="ORF">GCM10007111_35330</name>
</gene>
<organism evidence="11 12">
    <name type="scientific">Virgibacillus kapii</name>
    <dbReference type="NCBI Taxonomy" id="1638645"/>
    <lineage>
        <taxon>Bacteria</taxon>
        <taxon>Bacillati</taxon>
        <taxon>Bacillota</taxon>
        <taxon>Bacilli</taxon>
        <taxon>Bacillales</taxon>
        <taxon>Bacillaceae</taxon>
        <taxon>Virgibacillus</taxon>
    </lineage>
</organism>
<dbReference type="RefSeq" id="WP_021292033.1">
    <property type="nucleotide sequence ID" value="NZ_BMPN01000006.1"/>
</dbReference>
<name>A0ABQ2DSP3_9BACI</name>
<keyword evidence="6 7" id="KW-0472">Membrane</keyword>
<feature type="transmembrane region" description="Helical" evidence="7">
    <location>
        <begin position="380"/>
        <end position="402"/>
    </location>
</feature>
<evidence type="ECO:0000256" key="1">
    <source>
        <dbReference type="ARBA" id="ARBA00004651"/>
    </source>
</evidence>
<feature type="domain" description="Nucleoside transporter/FeoB GTPase Gate" evidence="10">
    <location>
        <begin position="92"/>
        <end position="186"/>
    </location>
</feature>
<feature type="domain" description="Concentrative nucleoside transporter C-terminal" evidence="9">
    <location>
        <begin position="195"/>
        <end position="400"/>
    </location>
</feature>
<evidence type="ECO:0000256" key="2">
    <source>
        <dbReference type="ARBA" id="ARBA00009033"/>
    </source>
</evidence>
<dbReference type="Pfam" id="PF07662">
    <property type="entry name" value="Nucleos_tra2_C"/>
    <property type="match status" value="1"/>
</dbReference>
<feature type="transmembrane region" description="Helical" evidence="7">
    <location>
        <begin position="251"/>
        <end position="273"/>
    </location>
</feature>
<evidence type="ECO:0000256" key="4">
    <source>
        <dbReference type="ARBA" id="ARBA00022692"/>
    </source>
</evidence>
<comment type="similarity">
    <text evidence="2 7">Belongs to the concentrative nucleoside transporter (CNT) (TC 2.A.41) family.</text>
</comment>
<dbReference type="Proteomes" id="UP000634435">
    <property type="component" value="Unassembled WGS sequence"/>
</dbReference>
<dbReference type="NCBIfam" id="TIGR00804">
    <property type="entry name" value="nupC"/>
    <property type="match status" value="1"/>
</dbReference>
<keyword evidence="4 7" id="KW-0812">Transmembrane</keyword>
<dbReference type="InterPro" id="IPR018270">
    <property type="entry name" value="C_nuclsd_transpt_met_bac"/>
</dbReference>
<dbReference type="EMBL" id="BMPN01000006">
    <property type="protein sequence ID" value="GGJ70687.1"/>
    <property type="molecule type" value="Genomic_DNA"/>
</dbReference>
<protein>
    <recommendedName>
        <fullName evidence="7">Nucleoside permease</fullName>
    </recommendedName>
</protein>
<comment type="caution">
    <text evidence="11">The sequence shown here is derived from an EMBL/GenBank/DDBJ whole genome shotgun (WGS) entry which is preliminary data.</text>
</comment>
<keyword evidence="5 7" id="KW-1133">Transmembrane helix</keyword>
<comment type="subcellular location">
    <subcellularLocation>
        <location evidence="1">Cell membrane</location>
        <topology evidence="1">Multi-pass membrane protein</topology>
    </subcellularLocation>
</comment>
<dbReference type="InterPro" id="IPR008276">
    <property type="entry name" value="C_nuclsd_transpt"/>
</dbReference>
<dbReference type="Pfam" id="PF01773">
    <property type="entry name" value="Nucleos_tra2_N"/>
    <property type="match status" value="1"/>
</dbReference>
<evidence type="ECO:0000256" key="7">
    <source>
        <dbReference type="RuleBase" id="RU362018"/>
    </source>
</evidence>
<dbReference type="InterPro" id="IPR011642">
    <property type="entry name" value="Gate_dom"/>
</dbReference>
<evidence type="ECO:0000256" key="6">
    <source>
        <dbReference type="ARBA" id="ARBA00023136"/>
    </source>
</evidence>
<accession>A0ABQ2DSP3</accession>
<feature type="transmembrane region" description="Helical" evidence="7">
    <location>
        <begin position="5"/>
        <end position="21"/>
    </location>
</feature>
<feature type="domain" description="Concentrative nucleoside transporter N-terminal" evidence="8">
    <location>
        <begin position="9"/>
        <end position="80"/>
    </location>
</feature>
<evidence type="ECO:0000259" key="9">
    <source>
        <dbReference type="Pfam" id="PF07662"/>
    </source>
</evidence>
<evidence type="ECO:0000256" key="3">
    <source>
        <dbReference type="ARBA" id="ARBA00022475"/>
    </source>
</evidence>
<keyword evidence="3" id="KW-1003">Cell membrane</keyword>
<evidence type="ECO:0000259" key="8">
    <source>
        <dbReference type="Pfam" id="PF01773"/>
    </source>
</evidence>
<keyword evidence="7" id="KW-0813">Transport</keyword>
<dbReference type="PANTHER" id="PTHR10590">
    <property type="entry name" value="SODIUM/NUCLEOSIDE COTRANSPORTER"/>
    <property type="match status" value="1"/>
</dbReference>
<dbReference type="PANTHER" id="PTHR10590:SF4">
    <property type="entry name" value="SOLUTE CARRIER FAMILY 28 MEMBER 3"/>
    <property type="match status" value="1"/>
</dbReference>
<proteinExistence type="inferred from homology"/>
<dbReference type="Pfam" id="PF07670">
    <property type="entry name" value="Gate"/>
    <property type="match status" value="1"/>
</dbReference>
<evidence type="ECO:0000259" key="10">
    <source>
        <dbReference type="Pfam" id="PF07670"/>
    </source>
</evidence>
<feature type="transmembrane region" description="Helical" evidence="7">
    <location>
        <begin position="195"/>
        <end position="215"/>
    </location>
</feature>
<feature type="transmembrane region" description="Helical" evidence="7">
    <location>
        <begin position="76"/>
        <end position="102"/>
    </location>
</feature>
<feature type="transmembrane region" description="Helical" evidence="7">
    <location>
        <begin position="27"/>
        <end position="47"/>
    </location>
</feature>
<feature type="transmembrane region" description="Helical" evidence="7">
    <location>
        <begin position="167"/>
        <end position="189"/>
    </location>
</feature>
<dbReference type="InterPro" id="IPR002668">
    <property type="entry name" value="CNT_N_dom"/>
</dbReference>